<dbReference type="Proteomes" id="UP000604825">
    <property type="component" value="Unassembled WGS sequence"/>
</dbReference>
<evidence type="ECO:0000256" key="4">
    <source>
        <dbReference type="ARBA" id="ARBA00023002"/>
    </source>
</evidence>
<dbReference type="FunFam" id="1.10.630.10:FF:000007">
    <property type="entry name" value="Cytochrome P450 76C4"/>
    <property type="match status" value="1"/>
</dbReference>
<dbReference type="InterPro" id="IPR001128">
    <property type="entry name" value="Cyt_P450"/>
</dbReference>
<evidence type="ECO:0000256" key="3">
    <source>
        <dbReference type="ARBA" id="ARBA00022821"/>
    </source>
</evidence>
<feature type="transmembrane region" description="Helical" evidence="6">
    <location>
        <begin position="6"/>
        <end position="24"/>
    </location>
</feature>
<evidence type="ECO:0000313" key="8">
    <source>
        <dbReference type="Proteomes" id="UP000604825"/>
    </source>
</evidence>
<dbReference type="InterPro" id="IPR036396">
    <property type="entry name" value="Cyt_P450_sf"/>
</dbReference>
<sequence>MELFHLYTLCAILIVSSLYLRFFFAGSRRNLPPGPRPLPLVGNLLDLGAHPHRSLARLAARHGPLMALRLGAVTTVVASSADAARDVLQRHDAAFSTRCVPDAARACAHDEHSMGWLPPGSPRWRALRKVCSAELFAPQRLDAHQSLRRDKVQRLVSHVAGLARQGAAVDVRRVAFTTALNLLSCTILSADLADLDDRGASGEFMAVIEEFPVAVGAPNLSDFFPAIASLDPQRLRARLVRVFKKLHAIFDEQIERRMQERAAGDPPKNDFLDLLLDYRGVEDGRGFDRQTLLSLLSDLFTAGTDTSASTIEWAMAELLQSPSLMAKARDELAQALGPKQEIEESDVGQLKYLQAIVKETFRLHPPAPLLLPRQAETTTEIRGYTVPKGTRVLVNVWAIGRDRELWAEPEKFVCGEVPGEEGDRFPRQGLRARAVWVRPEDMSRLAAARMVHLMLSTLLHRFEWRLPADVERNGVDMSETFGVTMGMSTPLQAIAKPI</sequence>
<dbReference type="InterPro" id="IPR002401">
    <property type="entry name" value="Cyt_P450_E_grp-I"/>
</dbReference>
<name>A0A811MTL1_9POAL</name>
<dbReference type="OrthoDB" id="2789670at2759"/>
<gene>
    <name evidence="7" type="ORF">NCGR_LOCUS6516</name>
</gene>
<keyword evidence="6" id="KW-0472">Membrane</keyword>
<evidence type="ECO:0008006" key="9">
    <source>
        <dbReference type="Google" id="ProtNLM"/>
    </source>
</evidence>
<dbReference type="GO" id="GO:0006952">
    <property type="term" value="P:defense response"/>
    <property type="evidence" value="ECO:0007669"/>
    <property type="project" value="UniProtKB-KW"/>
</dbReference>
<keyword evidence="3" id="KW-0611">Plant defense</keyword>
<keyword evidence="2" id="KW-0479">Metal-binding</keyword>
<protein>
    <recommendedName>
        <fullName evidence="9">Cytochrome P450</fullName>
    </recommendedName>
</protein>
<dbReference type="PANTHER" id="PTHR47950">
    <property type="entry name" value="CYTOCHROME P450, FAMILY 76, SUBFAMILY C, POLYPEPTIDE 5-RELATED"/>
    <property type="match status" value="1"/>
</dbReference>
<evidence type="ECO:0000256" key="2">
    <source>
        <dbReference type="ARBA" id="ARBA00022723"/>
    </source>
</evidence>
<keyword evidence="8" id="KW-1185">Reference proteome</keyword>
<dbReference type="GO" id="GO:0051502">
    <property type="term" value="P:diterpene phytoalexin biosynthetic process"/>
    <property type="evidence" value="ECO:0007669"/>
    <property type="project" value="UniProtKB-ARBA"/>
</dbReference>
<dbReference type="SUPFAM" id="SSF48264">
    <property type="entry name" value="Cytochrome P450"/>
    <property type="match status" value="1"/>
</dbReference>
<dbReference type="PRINTS" id="PR00385">
    <property type="entry name" value="P450"/>
</dbReference>
<comment type="similarity">
    <text evidence="1">Belongs to the cytochrome P450 family.</text>
</comment>
<keyword evidence="6" id="KW-0812">Transmembrane</keyword>
<organism evidence="7 8">
    <name type="scientific">Miscanthus lutarioriparius</name>
    <dbReference type="NCBI Taxonomy" id="422564"/>
    <lineage>
        <taxon>Eukaryota</taxon>
        <taxon>Viridiplantae</taxon>
        <taxon>Streptophyta</taxon>
        <taxon>Embryophyta</taxon>
        <taxon>Tracheophyta</taxon>
        <taxon>Spermatophyta</taxon>
        <taxon>Magnoliopsida</taxon>
        <taxon>Liliopsida</taxon>
        <taxon>Poales</taxon>
        <taxon>Poaceae</taxon>
        <taxon>PACMAD clade</taxon>
        <taxon>Panicoideae</taxon>
        <taxon>Andropogonodae</taxon>
        <taxon>Andropogoneae</taxon>
        <taxon>Saccharinae</taxon>
        <taxon>Miscanthus</taxon>
    </lineage>
</organism>
<evidence type="ECO:0000256" key="5">
    <source>
        <dbReference type="ARBA" id="ARBA00023004"/>
    </source>
</evidence>
<keyword evidence="5" id="KW-0408">Iron</keyword>
<evidence type="ECO:0000256" key="6">
    <source>
        <dbReference type="SAM" id="Phobius"/>
    </source>
</evidence>
<dbReference type="Gene3D" id="1.10.630.10">
    <property type="entry name" value="Cytochrome P450"/>
    <property type="match status" value="1"/>
</dbReference>
<accession>A0A811MTL1</accession>
<dbReference type="GO" id="GO:0016709">
    <property type="term" value="F:oxidoreductase activity, acting on paired donors, with incorporation or reduction of molecular oxygen, NAD(P)H as one donor, and incorporation of one atom of oxygen"/>
    <property type="evidence" value="ECO:0007669"/>
    <property type="project" value="UniProtKB-ARBA"/>
</dbReference>
<dbReference type="GO" id="GO:0005506">
    <property type="term" value="F:iron ion binding"/>
    <property type="evidence" value="ECO:0007669"/>
    <property type="project" value="InterPro"/>
</dbReference>
<dbReference type="EMBL" id="CAJGYO010000002">
    <property type="protein sequence ID" value="CAD6210429.1"/>
    <property type="molecule type" value="Genomic_DNA"/>
</dbReference>
<dbReference type="Pfam" id="PF00067">
    <property type="entry name" value="p450"/>
    <property type="match status" value="1"/>
</dbReference>
<dbReference type="PANTHER" id="PTHR47950:SF46">
    <property type="entry name" value="OS03G0248200 PROTEIN"/>
    <property type="match status" value="1"/>
</dbReference>
<proteinExistence type="inferred from homology"/>
<evidence type="ECO:0000256" key="1">
    <source>
        <dbReference type="ARBA" id="ARBA00010617"/>
    </source>
</evidence>
<dbReference type="PRINTS" id="PR00463">
    <property type="entry name" value="EP450I"/>
</dbReference>
<comment type="caution">
    <text evidence="7">The sequence shown here is derived from an EMBL/GenBank/DDBJ whole genome shotgun (WGS) entry which is preliminary data.</text>
</comment>
<dbReference type="GO" id="GO:0020037">
    <property type="term" value="F:heme binding"/>
    <property type="evidence" value="ECO:0007669"/>
    <property type="project" value="InterPro"/>
</dbReference>
<keyword evidence="4" id="KW-0560">Oxidoreductase</keyword>
<reference evidence="7" key="1">
    <citation type="submission" date="2020-10" db="EMBL/GenBank/DDBJ databases">
        <authorList>
            <person name="Han B."/>
            <person name="Lu T."/>
            <person name="Zhao Q."/>
            <person name="Huang X."/>
            <person name="Zhao Y."/>
        </authorList>
    </citation>
    <scope>NUCLEOTIDE SEQUENCE</scope>
</reference>
<dbReference type="AlphaFoldDB" id="A0A811MTL1"/>
<evidence type="ECO:0000313" key="7">
    <source>
        <dbReference type="EMBL" id="CAD6210429.1"/>
    </source>
</evidence>
<keyword evidence="6" id="KW-1133">Transmembrane helix</keyword>